<accession>A0AAV1PJ61</accession>
<dbReference type="EMBL" id="CAWUFR010000185">
    <property type="protein sequence ID" value="CAK6971754.1"/>
    <property type="molecule type" value="Genomic_DNA"/>
</dbReference>
<evidence type="ECO:0000313" key="1">
    <source>
        <dbReference type="EMBL" id="CAK6971754.1"/>
    </source>
</evidence>
<keyword evidence="2" id="KW-1185">Reference proteome</keyword>
<feature type="non-terminal residue" evidence="1">
    <location>
        <position position="1"/>
    </location>
</feature>
<dbReference type="AlphaFoldDB" id="A0AAV1PJ61"/>
<name>A0AAV1PJ61_SCOSC</name>
<organism evidence="1 2">
    <name type="scientific">Scomber scombrus</name>
    <name type="common">Atlantic mackerel</name>
    <name type="synonym">Scomber vernalis</name>
    <dbReference type="NCBI Taxonomy" id="13677"/>
    <lineage>
        <taxon>Eukaryota</taxon>
        <taxon>Metazoa</taxon>
        <taxon>Chordata</taxon>
        <taxon>Craniata</taxon>
        <taxon>Vertebrata</taxon>
        <taxon>Euteleostomi</taxon>
        <taxon>Actinopterygii</taxon>
        <taxon>Neopterygii</taxon>
        <taxon>Teleostei</taxon>
        <taxon>Neoteleostei</taxon>
        <taxon>Acanthomorphata</taxon>
        <taxon>Pelagiaria</taxon>
        <taxon>Scombriformes</taxon>
        <taxon>Scombridae</taxon>
        <taxon>Scomber</taxon>
    </lineage>
</organism>
<dbReference type="Proteomes" id="UP001314229">
    <property type="component" value="Unassembled WGS sequence"/>
</dbReference>
<protein>
    <submittedName>
        <fullName evidence="1">Paraneoplastic antigen Ma3 homolog</fullName>
    </submittedName>
</protein>
<gene>
    <name evidence="1" type="ORF">FSCOSCO3_A006210</name>
</gene>
<evidence type="ECO:0000313" key="2">
    <source>
        <dbReference type="Proteomes" id="UP001314229"/>
    </source>
</evidence>
<sequence length="179" mass="20007">SPLPCRNCRAETATAERMSRTQRTTDDEVVAFVSQYGNPSNIVAITEPGVFQNMIIVEFDSGNALCELRKILPYTYSCYREKVTYDILELATICADSFGELKTREYLGELKQLAKLTGRDYAEVLTGLMSLLGQSITEQSPTHPDSRKEVMPTVPSTAAQRCQPQPASRCYGYGTQFQR</sequence>
<reference evidence="1 2" key="1">
    <citation type="submission" date="2024-01" db="EMBL/GenBank/DDBJ databases">
        <authorList>
            <person name="Alioto T."/>
            <person name="Alioto T."/>
            <person name="Gomez Garrido J."/>
        </authorList>
    </citation>
    <scope>NUCLEOTIDE SEQUENCE [LARGE SCALE GENOMIC DNA]</scope>
</reference>
<comment type="caution">
    <text evidence="1">The sequence shown here is derived from an EMBL/GenBank/DDBJ whole genome shotgun (WGS) entry which is preliminary data.</text>
</comment>
<proteinExistence type="predicted"/>